<proteinExistence type="predicted"/>
<organism evidence="1 2">
    <name type="scientific">Hydrogenimonas thermophila</name>
    <dbReference type="NCBI Taxonomy" id="223786"/>
    <lineage>
        <taxon>Bacteria</taxon>
        <taxon>Pseudomonadati</taxon>
        <taxon>Campylobacterota</taxon>
        <taxon>Epsilonproteobacteria</taxon>
        <taxon>Campylobacterales</taxon>
        <taxon>Hydrogenimonadaceae</taxon>
        <taxon>Hydrogenimonas</taxon>
    </lineage>
</organism>
<protein>
    <recommendedName>
        <fullName evidence="3">GGDEF domain-containing protein, diguanylate cyclase (C-di-GMP synthetase) or its enzymatically inactive variants</fullName>
    </recommendedName>
</protein>
<accession>A0A1I5L8B4</accession>
<sequence>MIIRQDIIEQCGSMLSDLEYAYNRYGVPYCFLLIESSTECDWISSIESKIRQTDKVFSIKENLVAIFFPFIEECSKGFKAAENLLVLLENNFPTTRFYMGLSCREKSDKDKYIDVVAGSIYALSKAKEFNENRIEDDSDIR</sequence>
<dbReference type="STRING" id="223786.SAMN05216234_10288"/>
<dbReference type="Proteomes" id="UP000199227">
    <property type="component" value="Unassembled WGS sequence"/>
</dbReference>
<reference evidence="1 2" key="1">
    <citation type="submission" date="2016-10" db="EMBL/GenBank/DDBJ databases">
        <authorList>
            <person name="de Groot N.N."/>
        </authorList>
    </citation>
    <scope>NUCLEOTIDE SEQUENCE [LARGE SCALE GENOMIC DNA]</scope>
    <source>
        <strain evidence="1 2">EP1-55-1</strain>
    </source>
</reference>
<evidence type="ECO:0000313" key="2">
    <source>
        <dbReference type="Proteomes" id="UP000199227"/>
    </source>
</evidence>
<gene>
    <name evidence="1" type="ORF">SAMN05216234_10288</name>
</gene>
<evidence type="ECO:0008006" key="3">
    <source>
        <dbReference type="Google" id="ProtNLM"/>
    </source>
</evidence>
<dbReference type="EMBL" id="FOXB01000002">
    <property type="protein sequence ID" value="SFO93497.1"/>
    <property type="molecule type" value="Genomic_DNA"/>
</dbReference>
<dbReference type="RefSeq" id="WP_092910181.1">
    <property type="nucleotide sequence ID" value="NZ_FOXB01000002.1"/>
</dbReference>
<keyword evidence="2" id="KW-1185">Reference proteome</keyword>
<name>A0A1I5L8B4_9BACT</name>
<evidence type="ECO:0000313" key="1">
    <source>
        <dbReference type="EMBL" id="SFO93497.1"/>
    </source>
</evidence>
<dbReference type="AlphaFoldDB" id="A0A1I5L8B4"/>